<reference evidence="2" key="1">
    <citation type="journal article" date="2014" name="PLoS ONE">
        <title>The genome and linkage map of the northern pike (Esox lucius): conserved synteny revealed between the salmonid sister group and the Neoteleostei.</title>
        <authorList>
            <person name="Rondeau E.B."/>
            <person name="Minkley D.R."/>
            <person name="Leong J.S."/>
            <person name="Messmer A.M."/>
            <person name="Jantzen J.R."/>
            <person name="von Schalburg K.R."/>
            <person name="Lemon C."/>
            <person name="Bird N.H."/>
            <person name="Koop B.F."/>
        </authorList>
    </citation>
    <scope>NUCLEOTIDE SEQUENCE</scope>
</reference>
<evidence type="ECO:0000313" key="1">
    <source>
        <dbReference type="Ensembl" id="ENSELUP00000074252.1"/>
    </source>
</evidence>
<dbReference type="Proteomes" id="UP000265140">
    <property type="component" value="Chromosome 17"/>
</dbReference>
<dbReference type="AlphaFoldDB" id="A0A6Q2Z932"/>
<evidence type="ECO:0000313" key="2">
    <source>
        <dbReference type="Proteomes" id="UP000265140"/>
    </source>
</evidence>
<reference evidence="1" key="2">
    <citation type="submission" date="2020-02" db="EMBL/GenBank/DDBJ databases">
        <title>Esox lucius (northern pike) genome, fEsoLuc1, primary haplotype.</title>
        <authorList>
            <person name="Myers G."/>
            <person name="Karagic N."/>
            <person name="Meyer A."/>
            <person name="Pippel M."/>
            <person name="Reichard M."/>
            <person name="Winkler S."/>
            <person name="Tracey A."/>
            <person name="Sims Y."/>
            <person name="Howe K."/>
            <person name="Rhie A."/>
            <person name="Formenti G."/>
            <person name="Durbin R."/>
            <person name="Fedrigo O."/>
            <person name="Jarvis E.D."/>
        </authorList>
    </citation>
    <scope>NUCLEOTIDE SEQUENCE [LARGE SCALE GENOMIC DNA]</scope>
</reference>
<reference evidence="1" key="3">
    <citation type="submission" date="2025-08" db="UniProtKB">
        <authorList>
            <consortium name="Ensembl"/>
        </authorList>
    </citation>
    <scope>IDENTIFICATION</scope>
</reference>
<dbReference type="GeneTree" id="ENSGT01020000233858"/>
<sequence>MSALIYFEPTLYTVKAVLILDNDGEDSTQRYLIIMTVKEQKAFEKNIFSKIPRTDIQMLPECGADGCSDLGGVLLAAGVSPSHSVH</sequence>
<organism evidence="1 2">
    <name type="scientific">Esox lucius</name>
    <name type="common">Northern pike</name>
    <dbReference type="NCBI Taxonomy" id="8010"/>
    <lineage>
        <taxon>Eukaryota</taxon>
        <taxon>Metazoa</taxon>
        <taxon>Chordata</taxon>
        <taxon>Craniata</taxon>
        <taxon>Vertebrata</taxon>
        <taxon>Euteleostomi</taxon>
        <taxon>Actinopterygii</taxon>
        <taxon>Neopterygii</taxon>
        <taxon>Teleostei</taxon>
        <taxon>Protacanthopterygii</taxon>
        <taxon>Esociformes</taxon>
        <taxon>Esocidae</taxon>
        <taxon>Esox</taxon>
    </lineage>
</organism>
<accession>A0A6Q2Z932</accession>
<dbReference type="Ensembl" id="ENSELUT00000044241.2">
    <property type="protein sequence ID" value="ENSELUP00000074252.1"/>
    <property type="gene ID" value="ENSELUG00000020116.3"/>
</dbReference>
<protein>
    <submittedName>
        <fullName evidence="1">Uncharacterized protein</fullName>
    </submittedName>
</protein>
<name>A0A6Q2Z932_ESOLU</name>
<reference evidence="1" key="4">
    <citation type="submission" date="2025-09" db="UniProtKB">
        <authorList>
            <consortium name="Ensembl"/>
        </authorList>
    </citation>
    <scope>IDENTIFICATION</scope>
</reference>
<keyword evidence="2" id="KW-1185">Reference proteome</keyword>
<dbReference type="Gene3D" id="3.30.450.60">
    <property type="match status" value="1"/>
</dbReference>
<proteinExistence type="predicted"/>
<dbReference type="Bgee" id="ENSELUG00000020116">
    <property type="expression patterns" value="Expressed in ovary and 12 other cell types or tissues"/>
</dbReference>